<dbReference type="InterPro" id="IPR036397">
    <property type="entry name" value="RNaseH_sf"/>
</dbReference>
<reference evidence="2 3" key="1">
    <citation type="submission" date="2019-03" db="EMBL/GenBank/DDBJ databases">
        <title>Systems level insights into methane cycling in arid and semi-arid ecosystems.</title>
        <authorList>
            <person name="Kalyuzhnaya M."/>
        </authorList>
    </citation>
    <scope>NUCLEOTIDE SEQUENCE [LARGE SCALE GENOMIC DNA]</scope>
    <source>
        <strain evidence="2 3">S-1</strain>
    </source>
</reference>
<dbReference type="InterPro" id="IPR012337">
    <property type="entry name" value="RNaseH-like_sf"/>
</dbReference>
<dbReference type="Pfam" id="PF13333">
    <property type="entry name" value="rve_2"/>
    <property type="match status" value="1"/>
</dbReference>
<dbReference type="EMBL" id="SMCN01000002">
    <property type="protein sequence ID" value="TCV87500.1"/>
    <property type="molecule type" value="Genomic_DNA"/>
</dbReference>
<comment type="caution">
    <text evidence="2">The sequence shown here is derived from an EMBL/GenBank/DDBJ whole genome shotgun (WGS) entry which is preliminary data.</text>
</comment>
<sequence>GSQYCSYAYRQLLQQHQMLGSMSAKGNCYDNACAESFFHSLKVEAIHGERFDTREAMRQTVFEYIETDYNPVRLHSTNGFLSPVELETQFYQFLAS</sequence>
<evidence type="ECO:0000313" key="3">
    <source>
        <dbReference type="Proteomes" id="UP000295649"/>
    </source>
</evidence>
<dbReference type="Gene3D" id="3.30.420.10">
    <property type="entry name" value="Ribonuclease H-like superfamily/Ribonuclease H"/>
    <property type="match status" value="1"/>
</dbReference>
<accession>A0ABY2CR54</accession>
<dbReference type="SUPFAM" id="SSF53098">
    <property type="entry name" value="Ribonuclease H-like"/>
    <property type="match status" value="1"/>
</dbReference>
<evidence type="ECO:0000313" key="2">
    <source>
        <dbReference type="EMBL" id="TCV87500.1"/>
    </source>
</evidence>
<dbReference type="InterPro" id="IPR050900">
    <property type="entry name" value="Transposase_IS3/IS150/IS904"/>
</dbReference>
<organism evidence="2 3">
    <name type="scientific">Methylomonas methanica</name>
    <dbReference type="NCBI Taxonomy" id="421"/>
    <lineage>
        <taxon>Bacteria</taxon>
        <taxon>Pseudomonadati</taxon>
        <taxon>Pseudomonadota</taxon>
        <taxon>Gammaproteobacteria</taxon>
        <taxon>Methylococcales</taxon>
        <taxon>Methylococcaceae</taxon>
        <taxon>Methylomonas</taxon>
    </lineage>
</organism>
<dbReference type="PROSITE" id="PS50994">
    <property type="entry name" value="INTEGRASE"/>
    <property type="match status" value="1"/>
</dbReference>
<dbReference type="PANTHER" id="PTHR46889:SF4">
    <property type="entry name" value="TRANSPOSASE INSO FOR INSERTION SEQUENCE ELEMENT IS911B-RELATED"/>
    <property type="match status" value="1"/>
</dbReference>
<gene>
    <name evidence="2" type="ORF">EDE11_1021</name>
</gene>
<protein>
    <submittedName>
        <fullName evidence="2">Integrase-like protein</fullName>
    </submittedName>
</protein>
<dbReference type="InterPro" id="IPR001584">
    <property type="entry name" value="Integrase_cat-core"/>
</dbReference>
<name>A0ABY2CR54_METMH</name>
<dbReference type="RefSeq" id="WP_165917763.1">
    <property type="nucleotide sequence ID" value="NZ_SMCN01000002.1"/>
</dbReference>
<keyword evidence="3" id="KW-1185">Reference proteome</keyword>
<feature type="non-terminal residue" evidence="2">
    <location>
        <position position="1"/>
    </location>
</feature>
<dbReference type="Proteomes" id="UP000295649">
    <property type="component" value="Unassembled WGS sequence"/>
</dbReference>
<dbReference type="PANTHER" id="PTHR46889">
    <property type="entry name" value="TRANSPOSASE INSF FOR INSERTION SEQUENCE IS3B-RELATED"/>
    <property type="match status" value="1"/>
</dbReference>
<proteinExistence type="predicted"/>
<feature type="domain" description="Integrase catalytic" evidence="1">
    <location>
        <begin position="1"/>
        <end position="91"/>
    </location>
</feature>
<evidence type="ECO:0000259" key="1">
    <source>
        <dbReference type="PROSITE" id="PS50994"/>
    </source>
</evidence>